<reference evidence="3" key="1">
    <citation type="submission" date="2025-08" db="UniProtKB">
        <authorList>
            <consortium name="RefSeq"/>
        </authorList>
    </citation>
    <scope>IDENTIFICATION</scope>
</reference>
<feature type="region of interest" description="Disordered" evidence="1">
    <location>
        <begin position="164"/>
        <end position="204"/>
    </location>
</feature>
<sequence>MVQVTDKSKKGSFEGKAPVHNLSKTKKTKLIVGKLGLGLILIQHGPYLQIIHLIKKGAAAKDKKLQPEYISFTIHFSTKKTKQVKDEAPTSNTENEDVVTDKKLKSYRYPQSTGTARRPVSISTDWHGYEKEDHTISVGKDIHSDVMLHRDHKDVRAPSPYWTMMKQANERSSSSSSSSSASSTSDAFWLEECAQTEEGKGQPD</sequence>
<dbReference type="RefSeq" id="XP_004706126.1">
    <property type="nucleotide sequence ID" value="XM_004706069.2"/>
</dbReference>
<dbReference type="PANTHER" id="PTHR22698:SF1">
    <property type="entry name" value="PDZ DOMAIN-CONTAINING PROTEIN 9"/>
    <property type="match status" value="1"/>
</dbReference>
<gene>
    <name evidence="3" type="primary">PDZD9</name>
</gene>
<feature type="compositionally biased region" description="Low complexity" evidence="1">
    <location>
        <begin position="172"/>
        <end position="185"/>
    </location>
</feature>
<name>A0ABM0IRL1_ECHTE</name>
<accession>A0ABM0IRL1</accession>
<protein>
    <submittedName>
        <fullName evidence="3">PDZ domain-containing protein 9</fullName>
    </submittedName>
</protein>
<dbReference type="PANTHER" id="PTHR22698">
    <property type="entry name" value="PDZ DOMAIN-CONTAINING PROTEIN 9"/>
    <property type="match status" value="1"/>
</dbReference>
<dbReference type="Proteomes" id="UP000694863">
    <property type="component" value="Unplaced"/>
</dbReference>
<evidence type="ECO:0000313" key="3">
    <source>
        <dbReference type="RefSeq" id="XP_004706126.1"/>
    </source>
</evidence>
<proteinExistence type="predicted"/>
<dbReference type="GeneID" id="101658478"/>
<organism evidence="2 3">
    <name type="scientific">Echinops telfairi</name>
    <name type="common">Lesser hedgehog tenrec</name>
    <dbReference type="NCBI Taxonomy" id="9371"/>
    <lineage>
        <taxon>Eukaryota</taxon>
        <taxon>Metazoa</taxon>
        <taxon>Chordata</taxon>
        <taxon>Craniata</taxon>
        <taxon>Vertebrata</taxon>
        <taxon>Euteleostomi</taxon>
        <taxon>Mammalia</taxon>
        <taxon>Eutheria</taxon>
        <taxon>Afrotheria</taxon>
        <taxon>Tenrecidae</taxon>
        <taxon>Tenrecinae</taxon>
        <taxon>Echinops</taxon>
    </lineage>
</organism>
<keyword evidence="2" id="KW-1185">Reference proteome</keyword>
<evidence type="ECO:0000313" key="2">
    <source>
        <dbReference type="Proteomes" id="UP000694863"/>
    </source>
</evidence>
<dbReference type="InterPro" id="IPR039179">
    <property type="entry name" value="PDZD9"/>
</dbReference>
<evidence type="ECO:0000256" key="1">
    <source>
        <dbReference type="SAM" id="MobiDB-lite"/>
    </source>
</evidence>